<dbReference type="SMART" id="SM00774">
    <property type="entry name" value="WRKY"/>
    <property type="match status" value="2"/>
</dbReference>
<dbReference type="GO" id="GO:0005634">
    <property type="term" value="C:nucleus"/>
    <property type="evidence" value="ECO:0007669"/>
    <property type="project" value="UniProtKB-SubCell"/>
</dbReference>
<protein>
    <submittedName>
        <fullName evidence="11">WRKY transcription factor 33</fullName>
    </submittedName>
</protein>
<dbReference type="GO" id="GO:0043565">
    <property type="term" value="F:sequence-specific DNA binding"/>
    <property type="evidence" value="ECO:0007669"/>
    <property type="project" value="InterPro"/>
</dbReference>
<evidence type="ECO:0000256" key="2">
    <source>
        <dbReference type="ARBA" id="ARBA00022723"/>
    </source>
</evidence>
<evidence type="ECO:0000256" key="9">
    <source>
        <dbReference type="ARBA" id="ARBA00061157"/>
    </source>
</evidence>
<keyword evidence="3" id="KW-0677">Repeat</keyword>
<feature type="domain" description="WRKY" evidence="10">
    <location>
        <begin position="163"/>
        <end position="228"/>
    </location>
</feature>
<evidence type="ECO:0000256" key="4">
    <source>
        <dbReference type="ARBA" id="ARBA00022833"/>
    </source>
</evidence>
<dbReference type="GO" id="GO:0046872">
    <property type="term" value="F:metal ion binding"/>
    <property type="evidence" value="ECO:0007669"/>
    <property type="project" value="UniProtKB-KW"/>
</dbReference>
<sequence>MEAQSLGDQRGTEDGYNWKKYGQKQVKASENHRGYYKCTHPNCPTKKKVERSLDGQITEIIYKGKHSHTKPKPARRNASCFNSDQASLHSQGLEHSFGGVFGEALDSTKTTKNYYASNSMRSNYGFFVEDEPDMKKLRNDSENEGIADITHFRDTKVVIQTTSDIDILDDGYRWRKYGQKVVKGNPNPRSYYKCTTKSCPVRKLVERASTDLRAVLTTYEGKHNHNAPTHRPSRCLMSKSLVANSSTNSTLNNCAMPTKPLALATQEGQVATVSFFGSRPNVGNDGLGFSRVGSTYS</sequence>
<accession>A0AAP0G314</accession>
<feature type="domain" description="WRKY" evidence="10">
    <location>
        <begin position="7"/>
        <end position="71"/>
    </location>
</feature>
<keyword evidence="7" id="KW-0804">Transcription</keyword>
<dbReference type="GO" id="GO:0003700">
    <property type="term" value="F:DNA-binding transcription factor activity"/>
    <property type="evidence" value="ECO:0007669"/>
    <property type="project" value="InterPro"/>
</dbReference>
<proteinExistence type="inferred from homology"/>
<evidence type="ECO:0000256" key="8">
    <source>
        <dbReference type="ARBA" id="ARBA00023242"/>
    </source>
</evidence>
<dbReference type="PANTHER" id="PTHR31221">
    <property type="entry name" value="WRKY TRANSCRIPTION FACTOR PROTEIN 1-RELATED"/>
    <property type="match status" value="1"/>
</dbReference>
<evidence type="ECO:0000256" key="6">
    <source>
        <dbReference type="ARBA" id="ARBA00023125"/>
    </source>
</evidence>
<name>A0AAP0G314_9ASPA</name>
<comment type="similarity">
    <text evidence="9">Belongs to the WRKY group I family.</text>
</comment>
<dbReference type="FunFam" id="2.20.25.80:FF:000003">
    <property type="entry name" value="WRKY transcription factor 57"/>
    <property type="match status" value="1"/>
</dbReference>
<comment type="subcellular location">
    <subcellularLocation>
        <location evidence="1">Nucleus</location>
    </subcellularLocation>
</comment>
<dbReference type="SUPFAM" id="SSF118290">
    <property type="entry name" value="WRKY DNA-binding domain"/>
    <property type="match status" value="2"/>
</dbReference>
<keyword evidence="6" id="KW-0238">DNA-binding</keyword>
<dbReference type="EMBL" id="JBBWWQ010000011">
    <property type="protein sequence ID" value="KAK8935119.1"/>
    <property type="molecule type" value="Genomic_DNA"/>
</dbReference>
<keyword evidence="5" id="KW-0805">Transcription regulation</keyword>
<evidence type="ECO:0000256" key="5">
    <source>
        <dbReference type="ARBA" id="ARBA00023015"/>
    </source>
</evidence>
<dbReference type="InterPro" id="IPR044810">
    <property type="entry name" value="WRKY_plant"/>
</dbReference>
<reference evidence="11 12" key="1">
    <citation type="journal article" date="2022" name="Nat. Plants">
        <title>Genomes of leafy and leafless Platanthera orchids illuminate the evolution of mycoheterotrophy.</title>
        <authorList>
            <person name="Li M.H."/>
            <person name="Liu K.W."/>
            <person name="Li Z."/>
            <person name="Lu H.C."/>
            <person name="Ye Q.L."/>
            <person name="Zhang D."/>
            <person name="Wang J.Y."/>
            <person name="Li Y.F."/>
            <person name="Zhong Z.M."/>
            <person name="Liu X."/>
            <person name="Yu X."/>
            <person name="Liu D.K."/>
            <person name="Tu X.D."/>
            <person name="Liu B."/>
            <person name="Hao Y."/>
            <person name="Liao X.Y."/>
            <person name="Jiang Y.T."/>
            <person name="Sun W.H."/>
            <person name="Chen J."/>
            <person name="Chen Y.Q."/>
            <person name="Ai Y."/>
            <person name="Zhai J.W."/>
            <person name="Wu S.S."/>
            <person name="Zhou Z."/>
            <person name="Hsiao Y.Y."/>
            <person name="Wu W.L."/>
            <person name="Chen Y.Y."/>
            <person name="Lin Y.F."/>
            <person name="Hsu J.L."/>
            <person name="Li C.Y."/>
            <person name="Wang Z.W."/>
            <person name="Zhao X."/>
            <person name="Zhong W.Y."/>
            <person name="Ma X.K."/>
            <person name="Ma L."/>
            <person name="Huang J."/>
            <person name="Chen G.Z."/>
            <person name="Huang M.Z."/>
            <person name="Huang L."/>
            <person name="Peng D.H."/>
            <person name="Luo Y.B."/>
            <person name="Zou S.Q."/>
            <person name="Chen S.P."/>
            <person name="Lan S."/>
            <person name="Tsai W.C."/>
            <person name="Van de Peer Y."/>
            <person name="Liu Z.J."/>
        </authorList>
    </citation>
    <scope>NUCLEOTIDE SEQUENCE [LARGE SCALE GENOMIC DNA]</scope>
    <source>
        <strain evidence="11">Lor287</strain>
    </source>
</reference>
<organism evidence="11 12">
    <name type="scientific">Platanthera zijinensis</name>
    <dbReference type="NCBI Taxonomy" id="2320716"/>
    <lineage>
        <taxon>Eukaryota</taxon>
        <taxon>Viridiplantae</taxon>
        <taxon>Streptophyta</taxon>
        <taxon>Embryophyta</taxon>
        <taxon>Tracheophyta</taxon>
        <taxon>Spermatophyta</taxon>
        <taxon>Magnoliopsida</taxon>
        <taxon>Liliopsida</taxon>
        <taxon>Asparagales</taxon>
        <taxon>Orchidaceae</taxon>
        <taxon>Orchidoideae</taxon>
        <taxon>Orchideae</taxon>
        <taxon>Orchidinae</taxon>
        <taxon>Platanthera</taxon>
    </lineage>
</organism>
<dbReference type="PANTHER" id="PTHR31221:SF1">
    <property type="entry name" value="WRKY TRANSCRIPTION FACTOR 33-RELATED"/>
    <property type="match status" value="1"/>
</dbReference>
<keyword evidence="8" id="KW-0539">Nucleus</keyword>
<evidence type="ECO:0000256" key="3">
    <source>
        <dbReference type="ARBA" id="ARBA00022737"/>
    </source>
</evidence>
<comment type="caution">
    <text evidence="11">The sequence shown here is derived from an EMBL/GenBank/DDBJ whole genome shotgun (WGS) entry which is preliminary data.</text>
</comment>
<dbReference type="Gene3D" id="2.20.25.80">
    <property type="entry name" value="WRKY domain"/>
    <property type="match status" value="2"/>
</dbReference>
<dbReference type="AlphaFoldDB" id="A0AAP0G314"/>
<evidence type="ECO:0000313" key="11">
    <source>
        <dbReference type="EMBL" id="KAK8935119.1"/>
    </source>
</evidence>
<evidence type="ECO:0000313" key="12">
    <source>
        <dbReference type="Proteomes" id="UP001418222"/>
    </source>
</evidence>
<keyword evidence="12" id="KW-1185">Reference proteome</keyword>
<keyword evidence="2" id="KW-0479">Metal-binding</keyword>
<evidence type="ECO:0000256" key="1">
    <source>
        <dbReference type="ARBA" id="ARBA00004123"/>
    </source>
</evidence>
<dbReference type="Proteomes" id="UP001418222">
    <property type="component" value="Unassembled WGS sequence"/>
</dbReference>
<dbReference type="Pfam" id="PF03106">
    <property type="entry name" value="WRKY"/>
    <property type="match status" value="2"/>
</dbReference>
<dbReference type="FunFam" id="2.20.25.80:FF:000006">
    <property type="entry name" value="WRKY transcription factor"/>
    <property type="match status" value="1"/>
</dbReference>
<evidence type="ECO:0000259" key="10">
    <source>
        <dbReference type="PROSITE" id="PS50811"/>
    </source>
</evidence>
<dbReference type="InterPro" id="IPR003657">
    <property type="entry name" value="WRKY_dom"/>
</dbReference>
<evidence type="ECO:0000256" key="7">
    <source>
        <dbReference type="ARBA" id="ARBA00023163"/>
    </source>
</evidence>
<gene>
    <name evidence="11" type="primary">WRKY33</name>
    <name evidence="11" type="ORF">KSP39_PZI013851</name>
</gene>
<keyword evidence="4" id="KW-0862">Zinc</keyword>
<dbReference type="InterPro" id="IPR036576">
    <property type="entry name" value="WRKY_dom_sf"/>
</dbReference>
<dbReference type="PROSITE" id="PS50811">
    <property type="entry name" value="WRKY"/>
    <property type="match status" value="2"/>
</dbReference>